<dbReference type="Proteomes" id="UP000265520">
    <property type="component" value="Unassembled WGS sequence"/>
</dbReference>
<proteinExistence type="predicted"/>
<name>A0A392T1P9_9FABA</name>
<keyword evidence="2" id="KW-1185">Reference proteome</keyword>
<accession>A0A392T1P9</accession>
<evidence type="ECO:0000313" key="1">
    <source>
        <dbReference type="EMBL" id="MCI54939.1"/>
    </source>
</evidence>
<comment type="caution">
    <text evidence="1">The sequence shown here is derived from an EMBL/GenBank/DDBJ whole genome shotgun (WGS) entry which is preliminary data.</text>
</comment>
<reference evidence="1 2" key="1">
    <citation type="journal article" date="2018" name="Front. Plant Sci.">
        <title>Red Clover (Trifolium pratense) and Zigzag Clover (T. medium) - A Picture of Genomic Similarities and Differences.</title>
        <authorList>
            <person name="Dluhosova J."/>
            <person name="Istvanek J."/>
            <person name="Nedelnik J."/>
            <person name="Repkova J."/>
        </authorList>
    </citation>
    <scope>NUCLEOTIDE SEQUENCE [LARGE SCALE GENOMIC DNA]</scope>
    <source>
        <strain evidence="2">cv. 10/8</strain>
        <tissue evidence="1">Leaf</tissue>
    </source>
</reference>
<dbReference type="EMBL" id="LXQA010487871">
    <property type="protein sequence ID" value="MCI54939.1"/>
    <property type="molecule type" value="Genomic_DNA"/>
</dbReference>
<organism evidence="1 2">
    <name type="scientific">Trifolium medium</name>
    <dbReference type="NCBI Taxonomy" id="97028"/>
    <lineage>
        <taxon>Eukaryota</taxon>
        <taxon>Viridiplantae</taxon>
        <taxon>Streptophyta</taxon>
        <taxon>Embryophyta</taxon>
        <taxon>Tracheophyta</taxon>
        <taxon>Spermatophyta</taxon>
        <taxon>Magnoliopsida</taxon>
        <taxon>eudicotyledons</taxon>
        <taxon>Gunneridae</taxon>
        <taxon>Pentapetalae</taxon>
        <taxon>rosids</taxon>
        <taxon>fabids</taxon>
        <taxon>Fabales</taxon>
        <taxon>Fabaceae</taxon>
        <taxon>Papilionoideae</taxon>
        <taxon>50 kb inversion clade</taxon>
        <taxon>NPAAA clade</taxon>
        <taxon>Hologalegina</taxon>
        <taxon>IRL clade</taxon>
        <taxon>Trifolieae</taxon>
        <taxon>Trifolium</taxon>
    </lineage>
</organism>
<dbReference type="AlphaFoldDB" id="A0A392T1P9"/>
<protein>
    <submittedName>
        <fullName evidence="1">Uncharacterized protein</fullName>
    </submittedName>
</protein>
<sequence length="46" mass="4895">IVAPLVEAKGLKGVNPRACVVSFPQTAPIFQSDLKSTSPRDCPLWG</sequence>
<evidence type="ECO:0000313" key="2">
    <source>
        <dbReference type="Proteomes" id="UP000265520"/>
    </source>
</evidence>
<feature type="non-terminal residue" evidence="1">
    <location>
        <position position="1"/>
    </location>
</feature>